<proteinExistence type="predicted"/>
<sequence length="155" mass="16829">MDIRMNRRAFLVIGTAAAGLAGRVRAQTLAPRIVVYKSPTCGCCSAWVEHMESAGFVVDARDVDQDSLNALKQQSGITPDLISCHTALVDGYVLEGHVPAGDVERLLTERPQALGLSVPGMPIGSPGMEMGNQRETFDTLLMFWDGSTEIFQRHI</sequence>
<dbReference type="STRING" id="639004.SAMN04488239_10118"/>
<dbReference type="Proteomes" id="UP000199628">
    <property type="component" value="Unassembled WGS sequence"/>
</dbReference>
<keyword evidence="2" id="KW-1185">Reference proteome</keyword>
<dbReference type="EMBL" id="FMZV01000001">
    <property type="protein sequence ID" value="SDC01148.1"/>
    <property type="molecule type" value="Genomic_DNA"/>
</dbReference>
<reference evidence="2" key="1">
    <citation type="submission" date="2016-10" db="EMBL/GenBank/DDBJ databases">
        <authorList>
            <person name="Varghese N."/>
            <person name="Submissions S."/>
        </authorList>
    </citation>
    <scope>NUCLEOTIDE SEQUENCE [LARGE SCALE GENOMIC DNA]</scope>
    <source>
        <strain evidence="2">CGMCC 1.9108</strain>
    </source>
</reference>
<evidence type="ECO:0000313" key="1">
    <source>
        <dbReference type="EMBL" id="SDC01148.1"/>
    </source>
</evidence>
<dbReference type="InterPro" id="IPR036249">
    <property type="entry name" value="Thioredoxin-like_sf"/>
</dbReference>
<evidence type="ECO:0000313" key="2">
    <source>
        <dbReference type="Proteomes" id="UP000199628"/>
    </source>
</evidence>
<name>A0A1G6I417_9RHOB</name>
<organism evidence="1 2">
    <name type="scientific">Ruegeria marina</name>
    <dbReference type="NCBI Taxonomy" id="639004"/>
    <lineage>
        <taxon>Bacteria</taxon>
        <taxon>Pseudomonadati</taxon>
        <taxon>Pseudomonadota</taxon>
        <taxon>Alphaproteobacteria</taxon>
        <taxon>Rhodobacterales</taxon>
        <taxon>Roseobacteraceae</taxon>
        <taxon>Ruegeria</taxon>
    </lineage>
</organism>
<gene>
    <name evidence="1" type="ORF">SAMN04488239_10118</name>
</gene>
<dbReference type="InterPro" id="IPR007332">
    <property type="entry name" value="DUF411"/>
</dbReference>
<dbReference type="AlphaFoldDB" id="A0A1G6I417"/>
<accession>A0A1G6I417</accession>
<dbReference type="SUPFAM" id="SSF52833">
    <property type="entry name" value="Thioredoxin-like"/>
    <property type="match status" value="1"/>
</dbReference>
<protein>
    <submittedName>
        <fullName evidence="1">Uncharacterized conserved protein</fullName>
    </submittedName>
</protein>
<dbReference type="Pfam" id="PF04214">
    <property type="entry name" value="DUF411"/>
    <property type="match status" value="1"/>
</dbReference>